<dbReference type="KEGG" id="tet:TTHERM_00621510"/>
<dbReference type="HOGENOM" id="CLU_2693265_0_0_1"/>
<dbReference type="Proteomes" id="UP000009168">
    <property type="component" value="Unassembled WGS sequence"/>
</dbReference>
<name>Q23MA8_TETTS</name>
<keyword evidence="2" id="KW-1185">Reference proteome</keyword>
<dbReference type="AlphaFoldDB" id="Q23MA8"/>
<organism evidence="1 2">
    <name type="scientific">Tetrahymena thermophila (strain SB210)</name>
    <dbReference type="NCBI Taxonomy" id="312017"/>
    <lineage>
        <taxon>Eukaryota</taxon>
        <taxon>Sar</taxon>
        <taxon>Alveolata</taxon>
        <taxon>Ciliophora</taxon>
        <taxon>Intramacronucleata</taxon>
        <taxon>Oligohymenophorea</taxon>
        <taxon>Hymenostomatida</taxon>
        <taxon>Tetrahymenina</taxon>
        <taxon>Tetrahymenidae</taxon>
        <taxon>Tetrahymena</taxon>
    </lineage>
</organism>
<accession>Q23MA8</accession>
<evidence type="ECO:0000313" key="1">
    <source>
        <dbReference type="EMBL" id="EAR97731.1"/>
    </source>
</evidence>
<protein>
    <submittedName>
        <fullName evidence="1">Uncharacterized protein</fullName>
    </submittedName>
</protein>
<dbReference type="RefSeq" id="XP_001017976.1">
    <property type="nucleotide sequence ID" value="XM_001017976.1"/>
</dbReference>
<dbReference type="EMBL" id="GG662661">
    <property type="protein sequence ID" value="EAR97731.1"/>
    <property type="molecule type" value="Genomic_DNA"/>
</dbReference>
<reference evidence="2" key="1">
    <citation type="journal article" date="2006" name="PLoS Biol.">
        <title>Macronuclear genome sequence of the ciliate Tetrahymena thermophila, a model eukaryote.</title>
        <authorList>
            <person name="Eisen J.A."/>
            <person name="Coyne R.S."/>
            <person name="Wu M."/>
            <person name="Wu D."/>
            <person name="Thiagarajan M."/>
            <person name="Wortman J.R."/>
            <person name="Badger J.H."/>
            <person name="Ren Q."/>
            <person name="Amedeo P."/>
            <person name="Jones K.M."/>
            <person name="Tallon L.J."/>
            <person name="Delcher A.L."/>
            <person name="Salzberg S.L."/>
            <person name="Silva J.C."/>
            <person name="Haas B.J."/>
            <person name="Majoros W.H."/>
            <person name="Farzad M."/>
            <person name="Carlton J.M."/>
            <person name="Smith R.K. Jr."/>
            <person name="Garg J."/>
            <person name="Pearlman R.E."/>
            <person name="Karrer K.M."/>
            <person name="Sun L."/>
            <person name="Manning G."/>
            <person name="Elde N.C."/>
            <person name="Turkewitz A.P."/>
            <person name="Asai D.J."/>
            <person name="Wilkes D.E."/>
            <person name="Wang Y."/>
            <person name="Cai H."/>
            <person name="Collins K."/>
            <person name="Stewart B.A."/>
            <person name="Lee S.R."/>
            <person name="Wilamowska K."/>
            <person name="Weinberg Z."/>
            <person name="Ruzzo W.L."/>
            <person name="Wloga D."/>
            <person name="Gaertig J."/>
            <person name="Frankel J."/>
            <person name="Tsao C.-C."/>
            <person name="Gorovsky M.A."/>
            <person name="Keeling P.J."/>
            <person name="Waller R.F."/>
            <person name="Patron N.J."/>
            <person name="Cherry J.M."/>
            <person name="Stover N.A."/>
            <person name="Krieger C.J."/>
            <person name="del Toro C."/>
            <person name="Ryder H.F."/>
            <person name="Williamson S.C."/>
            <person name="Barbeau R.A."/>
            <person name="Hamilton E.P."/>
            <person name="Orias E."/>
        </authorList>
    </citation>
    <scope>NUCLEOTIDE SEQUENCE [LARGE SCALE GENOMIC DNA]</scope>
    <source>
        <strain evidence="2">SB210</strain>
    </source>
</reference>
<proteinExistence type="predicted"/>
<gene>
    <name evidence="1" type="ORF">TTHERM_00621510</name>
</gene>
<dbReference type="GeneID" id="7826265"/>
<sequence>MVKQSKHEDTQIIKQQRILVLFQSDINNCKEIHRRIQATTPYTQRSGQYVVSKLKKGISLLIKDLINEVLDSTI</sequence>
<dbReference type="InParanoid" id="Q23MA8"/>
<evidence type="ECO:0000313" key="2">
    <source>
        <dbReference type="Proteomes" id="UP000009168"/>
    </source>
</evidence>